<evidence type="ECO:0000313" key="1">
    <source>
        <dbReference type="EMBL" id="TFK60727.1"/>
    </source>
</evidence>
<reference evidence="1 2" key="1">
    <citation type="journal article" date="2019" name="Nat. Ecol. Evol.">
        <title>Megaphylogeny resolves global patterns of mushroom evolution.</title>
        <authorList>
            <person name="Varga T."/>
            <person name="Krizsan K."/>
            <person name="Foldi C."/>
            <person name="Dima B."/>
            <person name="Sanchez-Garcia M."/>
            <person name="Sanchez-Ramirez S."/>
            <person name="Szollosi G.J."/>
            <person name="Szarkandi J.G."/>
            <person name="Papp V."/>
            <person name="Albert L."/>
            <person name="Andreopoulos W."/>
            <person name="Angelini C."/>
            <person name="Antonin V."/>
            <person name="Barry K.W."/>
            <person name="Bougher N.L."/>
            <person name="Buchanan P."/>
            <person name="Buyck B."/>
            <person name="Bense V."/>
            <person name="Catcheside P."/>
            <person name="Chovatia M."/>
            <person name="Cooper J."/>
            <person name="Damon W."/>
            <person name="Desjardin D."/>
            <person name="Finy P."/>
            <person name="Geml J."/>
            <person name="Haridas S."/>
            <person name="Hughes K."/>
            <person name="Justo A."/>
            <person name="Karasinski D."/>
            <person name="Kautmanova I."/>
            <person name="Kiss B."/>
            <person name="Kocsube S."/>
            <person name="Kotiranta H."/>
            <person name="LaButti K.M."/>
            <person name="Lechner B.E."/>
            <person name="Liimatainen K."/>
            <person name="Lipzen A."/>
            <person name="Lukacs Z."/>
            <person name="Mihaltcheva S."/>
            <person name="Morgado L.N."/>
            <person name="Niskanen T."/>
            <person name="Noordeloos M.E."/>
            <person name="Ohm R.A."/>
            <person name="Ortiz-Santana B."/>
            <person name="Ovrebo C."/>
            <person name="Racz N."/>
            <person name="Riley R."/>
            <person name="Savchenko A."/>
            <person name="Shiryaev A."/>
            <person name="Soop K."/>
            <person name="Spirin V."/>
            <person name="Szebenyi C."/>
            <person name="Tomsovsky M."/>
            <person name="Tulloss R.E."/>
            <person name="Uehling J."/>
            <person name="Grigoriev I.V."/>
            <person name="Vagvolgyi C."/>
            <person name="Papp T."/>
            <person name="Martin F.M."/>
            <person name="Miettinen O."/>
            <person name="Hibbett D.S."/>
            <person name="Nagy L.G."/>
        </authorList>
    </citation>
    <scope>NUCLEOTIDE SEQUENCE [LARGE SCALE GENOMIC DNA]</scope>
    <source>
        <strain evidence="1 2">NL-1719</strain>
    </source>
</reference>
<protein>
    <submittedName>
        <fullName evidence="1">Uncharacterized protein</fullName>
    </submittedName>
</protein>
<evidence type="ECO:0000313" key="2">
    <source>
        <dbReference type="Proteomes" id="UP000308600"/>
    </source>
</evidence>
<gene>
    <name evidence="1" type="ORF">BDN72DRAFT_904727</name>
</gene>
<proteinExistence type="predicted"/>
<keyword evidence="2" id="KW-1185">Reference proteome</keyword>
<organism evidence="1 2">
    <name type="scientific">Pluteus cervinus</name>
    <dbReference type="NCBI Taxonomy" id="181527"/>
    <lineage>
        <taxon>Eukaryota</taxon>
        <taxon>Fungi</taxon>
        <taxon>Dikarya</taxon>
        <taxon>Basidiomycota</taxon>
        <taxon>Agaricomycotina</taxon>
        <taxon>Agaricomycetes</taxon>
        <taxon>Agaricomycetidae</taxon>
        <taxon>Agaricales</taxon>
        <taxon>Pluteineae</taxon>
        <taxon>Pluteaceae</taxon>
        <taxon>Pluteus</taxon>
    </lineage>
</organism>
<sequence>MPTTEISLLPISLATSLTTNFDVNQEGWKILSDRSPHLREIEVSRLAIPPFLLALGAGDIDDLDPNEEWRGLAGYLGGMEAVASGVGHPEYDTIERDVGSHPLFTSLTSIYLNGMPQVHIVKEDVVNALSVRCIKGLPIETIRLSNWSGDDELLFDLKGLVRVVDYTNPNQGWDSY</sequence>
<dbReference type="Proteomes" id="UP000308600">
    <property type="component" value="Unassembled WGS sequence"/>
</dbReference>
<accession>A0ACD3A7C0</accession>
<dbReference type="EMBL" id="ML208739">
    <property type="protein sequence ID" value="TFK60727.1"/>
    <property type="molecule type" value="Genomic_DNA"/>
</dbReference>
<name>A0ACD3A7C0_9AGAR</name>